<feature type="region of interest" description="Disordered" evidence="1">
    <location>
        <begin position="598"/>
        <end position="634"/>
    </location>
</feature>
<evidence type="ECO:0000256" key="1">
    <source>
        <dbReference type="SAM" id="MobiDB-lite"/>
    </source>
</evidence>
<accession>A0A8S9WYH7</accession>
<comment type="caution">
    <text evidence="3">The sequence shown here is derived from an EMBL/GenBank/DDBJ whole genome shotgun (WGS) entry which is preliminary data.</text>
</comment>
<dbReference type="EMBL" id="WIXP02000012">
    <property type="protein sequence ID" value="KAF6201733.1"/>
    <property type="molecule type" value="Genomic_DNA"/>
</dbReference>
<evidence type="ECO:0000256" key="2">
    <source>
        <dbReference type="SAM" id="SignalP"/>
    </source>
</evidence>
<proteinExistence type="predicted"/>
<protein>
    <submittedName>
        <fullName evidence="3">Uncharacterized protein</fullName>
    </submittedName>
</protein>
<gene>
    <name evidence="3" type="ORF">GE061_004128</name>
</gene>
<keyword evidence="4" id="KW-1185">Reference proteome</keyword>
<evidence type="ECO:0000313" key="3">
    <source>
        <dbReference type="EMBL" id="KAF6201733.1"/>
    </source>
</evidence>
<feature type="chain" id="PRO_5035716269" evidence="2">
    <location>
        <begin position="33"/>
        <end position="701"/>
    </location>
</feature>
<dbReference type="Proteomes" id="UP000466442">
    <property type="component" value="Linkage Group LG12"/>
</dbReference>
<dbReference type="AlphaFoldDB" id="A0A8S9WYH7"/>
<organism evidence="3 4">
    <name type="scientific">Apolygus lucorum</name>
    <name type="common">Small green plant bug</name>
    <name type="synonym">Lygocoris lucorum</name>
    <dbReference type="NCBI Taxonomy" id="248454"/>
    <lineage>
        <taxon>Eukaryota</taxon>
        <taxon>Metazoa</taxon>
        <taxon>Ecdysozoa</taxon>
        <taxon>Arthropoda</taxon>
        <taxon>Hexapoda</taxon>
        <taxon>Insecta</taxon>
        <taxon>Pterygota</taxon>
        <taxon>Neoptera</taxon>
        <taxon>Paraneoptera</taxon>
        <taxon>Hemiptera</taxon>
        <taxon>Heteroptera</taxon>
        <taxon>Panheteroptera</taxon>
        <taxon>Cimicomorpha</taxon>
        <taxon>Miridae</taxon>
        <taxon>Mirini</taxon>
        <taxon>Apolygus</taxon>
    </lineage>
</organism>
<feature type="signal peptide" evidence="2">
    <location>
        <begin position="1"/>
        <end position="32"/>
    </location>
</feature>
<sequence length="701" mass="78307">MGSQKSGLSITPIRMFLLLFITILENIISNEGQPMSSHCMNVYPIEGILHGMLPHSFLHCPPVAQCPLVYSPQTPIPCEVEQNFLEPHTFEDWKSGKWKMAKPLIPWRPCVVGIRPQQVFGPRFQNCIVDKNLCIEKDVIKNHTLSDSTISSLSSNSVNGTTLKLNVTDEIKFHNASRTNKGDKMDTQITNLNNTTPVATHKSQVGDGGYSKVSVLTDDGNGWISSLCQSPMVLYERYVQPNKTNCDMKLTDANLTKPEVNNTTNSSIMLTECESPSLLTLDCLACMLSKNAENNTINGTTLVKKLNGTLDEVEHLAVAARILTNSSGSQIPSELTKQQMVAMEDCLADGNKSEPYLINGRPIIVKLQNQTNKHFLITKKTGHDFLIALPQEVDQDENTTPTAVVDNVQSEPEVTTEKVKDYRDIFDLNDIPDQSGPPSGLELALIEAERNHVKGLVTPRATTQQTRKPQEFIHEESTIPVDQDYFDLYDENGNKGVANSDLSYSCSSDNPDREMAPLPLASCLFRIPNYTPQPAFLTPEMQIQRAMTGTNGNSFHQCTYSQTLRPCPAVYVLNTATKPSDLSNEPLYDRRKLGVKYEKCRRKSSQTENKKRAPPTRNNIVEQRDGDDSNQNGHLSWQTEEQIAEPNVDFCWADEDPNRSQSVDRGAPSWPRNCDTEDWIHNIGPFQIVIQPQEESPQAIC</sequence>
<evidence type="ECO:0000313" key="4">
    <source>
        <dbReference type="Proteomes" id="UP000466442"/>
    </source>
</evidence>
<reference evidence="3" key="1">
    <citation type="journal article" date="2021" name="Mol. Ecol. Resour.">
        <title>Apolygus lucorum genome provides insights into omnivorousness and mesophyll feeding.</title>
        <authorList>
            <person name="Liu Y."/>
            <person name="Liu H."/>
            <person name="Wang H."/>
            <person name="Huang T."/>
            <person name="Liu B."/>
            <person name="Yang B."/>
            <person name="Yin L."/>
            <person name="Li B."/>
            <person name="Zhang Y."/>
            <person name="Zhang S."/>
            <person name="Jiang F."/>
            <person name="Zhang X."/>
            <person name="Ren Y."/>
            <person name="Wang B."/>
            <person name="Wang S."/>
            <person name="Lu Y."/>
            <person name="Wu K."/>
            <person name="Fan W."/>
            <person name="Wang G."/>
        </authorList>
    </citation>
    <scope>NUCLEOTIDE SEQUENCE</scope>
    <source>
        <strain evidence="3">12Hb</strain>
    </source>
</reference>
<keyword evidence="2" id="KW-0732">Signal</keyword>
<name>A0A8S9WYH7_APOLU</name>